<evidence type="ECO:0000256" key="5">
    <source>
        <dbReference type="ARBA" id="ARBA00022989"/>
    </source>
</evidence>
<dbReference type="InterPro" id="IPR050321">
    <property type="entry name" value="Glycosyltr_2/OpgH_subfam"/>
</dbReference>
<dbReference type="InterPro" id="IPR029044">
    <property type="entry name" value="Nucleotide-diphossugar_trans"/>
</dbReference>
<sequence>MLVGDGSITPGQLAEALTASREVGEPLGSVLLARGWITRRRLYLALAEVWGTEMTFVDPVEVDADLARLFPYPELAREMWVPLRTETGPEGEPQVVVASSGRPSAHVQQVVAERTGITRVQQLVTTDWDVQRALRTVWREEVVHEAVSGLAERRPEESASTVFTWPQVACAVVAVLAIAVGLVLDAPATVVVLLAVVNVVIGLAVGAKALISTVGTASETVEQVTAADVAALADADLPRYTILVPVYREAGIVGLLMQNLAGLDYPREKLEILLLLEEDDPETLQAALAAAPPDVVRILVVPHSMPKTKPRACNVGLAFARGDLVVIYDAEDRPDPDQLKKAVVAFAQGGDDLVCVQAALNYFNAEENLLTRMFTLEYSSWFDYTLPGLDALRLPTPLGGTSNHFRAGMLRELGGWDPFNVTEDADLGVRASARGGRVAVVNSTTYEEANMALGNWVRQRSRWIKGYMQTFLVHSRHPVRLVRAIGPRQALGFLLTIGGTPATFLLTPPLWAVFGLWLAFPHLFAPLPAWLQVVSLANLLLGNGLIVYLSLLAGFKRRSYRLVGYALLSPLYWLLHSVASYKAAWQLVTKPFYWEKTQHGLTSHSPASLTPDTPEDPMAPLHLDDLTALQAALEALDEHDLIAELAPAAVAVPALRPTEGALPPVPPPAERVVRRTGPLPPVAPTRVVEEPPPVPAPSPRRARHAAAPAPATGLLGWALDRP</sequence>
<accession>A0A1I1S958</accession>
<feature type="transmembrane region" description="Helical" evidence="8">
    <location>
        <begin position="162"/>
        <end position="184"/>
    </location>
</feature>
<reference evidence="10" key="1">
    <citation type="submission" date="2016-10" db="EMBL/GenBank/DDBJ databases">
        <authorList>
            <person name="Varghese N."/>
            <person name="Submissions S."/>
        </authorList>
    </citation>
    <scope>NUCLEOTIDE SEQUENCE [LARGE SCALE GENOMIC DNA]</scope>
    <source>
        <strain evidence="10">DSM 45962</strain>
    </source>
</reference>
<keyword evidence="4 8" id="KW-0812">Transmembrane</keyword>
<feature type="transmembrane region" description="Helical" evidence="8">
    <location>
        <begin position="529"/>
        <end position="555"/>
    </location>
</feature>
<dbReference type="PANTHER" id="PTHR43867:SF2">
    <property type="entry name" value="CELLULOSE SYNTHASE CATALYTIC SUBUNIT A [UDP-FORMING]"/>
    <property type="match status" value="1"/>
</dbReference>
<dbReference type="PANTHER" id="PTHR43867">
    <property type="entry name" value="CELLULOSE SYNTHASE CATALYTIC SUBUNIT A [UDP-FORMING]"/>
    <property type="match status" value="1"/>
</dbReference>
<gene>
    <name evidence="9" type="ORF">SAMN05661030_3217</name>
</gene>
<name>A0A1I1S958_9ACTN</name>
<feature type="transmembrane region" description="Helical" evidence="8">
    <location>
        <begin position="562"/>
        <end position="581"/>
    </location>
</feature>
<feature type="transmembrane region" description="Helical" evidence="8">
    <location>
        <begin position="490"/>
        <end position="517"/>
    </location>
</feature>
<evidence type="ECO:0000313" key="9">
    <source>
        <dbReference type="EMBL" id="SFD40383.1"/>
    </source>
</evidence>
<dbReference type="Pfam" id="PF13641">
    <property type="entry name" value="Glyco_tranf_2_3"/>
    <property type="match status" value="1"/>
</dbReference>
<dbReference type="SUPFAM" id="SSF160246">
    <property type="entry name" value="EspE N-terminal domain-like"/>
    <property type="match status" value="1"/>
</dbReference>
<evidence type="ECO:0000256" key="2">
    <source>
        <dbReference type="ARBA" id="ARBA00022676"/>
    </source>
</evidence>
<dbReference type="GO" id="GO:0016020">
    <property type="term" value="C:membrane"/>
    <property type="evidence" value="ECO:0007669"/>
    <property type="project" value="UniProtKB-SubCell"/>
</dbReference>
<dbReference type="Proteomes" id="UP000199022">
    <property type="component" value="Unassembled WGS sequence"/>
</dbReference>
<organism evidence="9 10">
    <name type="scientific">Klenkia taihuensis</name>
    <dbReference type="NCBI Taxonomy" id="1225127"/>
    <lineage>
        <taxon>Bacteria</taxon>
        <taxon>Bacillati</taxon>
        <taxon>Actinomycetota</taxon>
        <taxon>Actinomycetes</taxon>
        <taxon>Geodermatophilales</taxon>
        <taxon>Geodermatophilaceae</taxon>
        <taxon>Klenkia</taxon>
    </lineage>
</organism>
<evidence type="ECO:0000256" key="4">
    <source>
        <dbReference type="ARBA" id="ARBA00022692"/>
    </source>
</evidence>
<dbReference type="GO" id="GO:0016757">
    <property type="term" value="F:glycosyltransferase activity"/>
    <property type="evidence" value="ECO:0007669"/>
    <property type="project" value="UniProtKB-KW"/>
</dbReference>
<evidence type="ECO:0000256" key="3">
    <source>
        <dbReference type="ARBA" id="ARBA00022679"/>
    </source>
</evidence>
<evidence type="ECO:0000256" key="7">
    <source>
        <dbReference type="SAM" id="MobiDB-lite"/>
    </source>
</evidence>
<protein>
    <submittedName>
        <fullName evidence="9">Uncharacterized protein</fullName>
    </submittedName>
</protein>
<dbReference type="InterPro" id="IPR037257">
    <property type="entry name" value="T2SS_E_N_sf"/>
</dbReference>
<evidence type="ECO:0000256" key="6">
    <source>
        <dbReference type="ARBA" id="ARBA00023136"/>
    </source>
</evidence>
<dbReference type="CDD" id="cd06427">
    <property type="entry name" value="CESA_like_2"/>
    <property type="match status" value="1"/>
</dbReference>
<proteinExistence type="predicted"/>
<keyword evidence="5 8" id="KW-1133">Transmembrane helix</keyword>
<dbReference type="SUPFAM" id="SSF53448">
    <property type="entry name" value="Nucleotide-diphospho-sugar transferases"/>
    <property type="match status" value="1"/>
</dbReference>
<dbReference type="STRING" id="1225127.SAMN05661030_3217"/>
<feature type="transmembrane region" description="Helical" evidence="8">
    <location>
        <begin position="190"/>
        <end position="211"/>
    </location>
</feature>
<dbReference type="EMBL" id="FOMD01000004">
    <property type="protein sequence ID" value="SFD40383.1"/>
    <property type="molecule type" value="Genomic_DNA"/>
</dbReference>
<comment type="subcellular location">
    <subcellularLocation>
        <location evidence="1">Membrane</location>
        <topology evidence="1">Multi-pass membrane protein</topology>
    </subcellularLocation>
</comment>
<dbReference type="Gene3D" id="3.90.550.10">
    <property type="entry name" value="Spore Coat Polysaccharide Biosynthesis Protein SpsA, Chain A"/>
    <property type="match status" value="1"/>
</dbReference>
<keyword evidence="10" id="KW-1185">Reference proteome</keyword>
<keyword evidence="6 8" id="KW-0472">Membrane</keyword>
<evidence type="ECO:0000256" key="8">
    <source>
        <dbReference type="SAM" id="Phobius"/>
    </source>
</evidence>
<feature type="region of interest" description="Disordered" evidence="7">
    <location>
        <begin position="661"/>
        <end position="722"/>
    </location>
</feature>
<dbReference type="AlphaFoldDB" id="A0A1I1S958"/>
<evidence type="ECO:0000313" key="10">
    <source>
        <dbReference type="Proteomes" id="UP000199022"/>
    </source>
</evidence>
<evidence type="ECO:0000256" key="1">
    <source>
        <dbReference type="ARBA" id="ARBA00004141"/>
    </source>
</evidence>
<keyword evidence="3" id="KW-0808">Transferase</keyword>
<keyword evidence="2" id="KW-0328">Glycosyltransferase</keyword>